<evidence type="ECO:0000313" key="7">
    <source>
        <dbReference type="EMBL" id="XBO39826.1"/>
    </source>
</evidence>
<feature type="region of interest" description="Disordered" evidence="5">
    <location>
        <begin position="621"/>
        <end position="662"/>
    </location>
</feature>
<dbReference type="RefSeq" id="WP_406856678.1">
    <property type="nucleotide sequence ID" value="NZ_CP157484.1"/>
</dbReference>
<keyword evidence="2" id="KW-0479">Metal-binding</keyword>
<evidence type="ECO:0000256" key="4">
    <source>
        <dbReference type="ARBA" id="ARBA00023014"/>
    </source>
</evidence>
<proteinExistence type="predicted"/>
<dbReference type="AlphaFoldDB" id="A0AAU7JHF7"/>
<gene>
    <name evidence="7" type="ORF">ABEG18_03325</name>
</gene>
<protein>
    <submittedName>
        <fullName evidence="7">4Fe-4S binding protein</fullName>
    </submittedName>
</protein>
<keyword evidence="3" id="KW-0408">Iron</keyword>
<keyword evidence="1" id="KW-0004">4Fe-4S</keyword>
<feature type="domain" description="4Fe-4S ferredoxin-type" evidence="6">
    <location>
        <begin position="489"/>
        <end position="519"/>
    </location>
</feature>
<dbReference type="SUPFAM" id="SSF54862">
    <property type="entry name" value="4Fe-4S ferredoxins"/>
    <property type="match status" value="1"/>
</dbReference>
<dbReference type="Pfam" id="PF13187">
    <property type="entry name" value="Fer4_9"/>
    <property type="match status" value="1"/>
</dbReference>
<reference evidence="7" key="1">
    <citation type="submission" date="2024-05" db="EMBL/GenBank/DDBJ databases">
        <authorList>
            <person name="Kim S."/>
            <person name="Heo J."/>
            <person name="Choi H."/>
            <person name="Choi Y."/>
            <person name="Kwon S.-W."/>
            <person name="Kim Y."/>
        </authorList>
    </citation>
    <scope>NUCLEOTIDE SEQUENCE</scope>
    <source>
        <strain evidence="7">KACC 23698</strain>
    </source>
</reference>
<dbReference type="InterPro" id="IPR017896">
    <property type="entry name" value="4Fe4S_Fe-S-bd"/>
</dbReference>
<dbReference type="PANTHER" id="PTHR43687">
    <property type="entry name" value="ADENYLYLSULFATE REDUCTASE, BETA SUBUNIT"/>
    <property type="match status" value="1"/>
</dbReference>
<feature type="domain" description="4Fe-4S ferredoxin-type" evidence="6">
    <location>
        <begin position="280"/>
        <end position="309"/>
    </location>
</feature>
<feature type="domain" description="4Fe-4S ferredoxin-type" evidence="6">
    <location>
        <begin position="520"/>
        <end position="549"/>
    </location>
</feature>
<dbReference type="InterPro" id="IPR017900">
    <property type="entry name" value="4Fe4S_Fe_S_CS"/>
</dbReference>
<dbReference type="Gene3D" id="3.30.70.20">
    <property type="match status" value="2"/>
</dbReference>
<evidence type="ECO:0000256" key="1">
    <source>
        <dbReference type="ARBA" id="ARBA00022485"/>
    </source>
</evidence>
<dbReference type="PROSITE" id="PS00198">
    <property type="entry name" value="4FE4S_FER_1"/>
    <property type="match status" value="3"/>
</dbReference>
<dbReference type="InterPro" id="IPR050572">
    <property type="entry name" value="Fe-S_Ferredoxin"/>
</dbReference>
<dbReference type="GO" id="GO:0046872">
    <property type="term" value="F:metal ion binding"/>
    <property type="evidence" value="ECO:0007669"/>
    <property type="project" value="UniProtKB-KW"/>
</dbReference>
<evidence type="ECO:0000259" key="6">
    <source>
        <dbReference type="PROSITE" id="PS51379"/>
    </source>
</evidence>
<name>A0AAU7JHF7_9HYPH</name>
<dbReference type="EMBL" id="CP157484">
    <property type="protein sequence ID" value="XBO39826.1"/>
    <property type="molecule type" value="Genomic_DNA"/>
</dbReference>
<evidence type="ECO:0000256" key="3">
    <source>
        <dbReference type="ARBA" id="ARBA00023004"/>
    </source>
</evidence>
<evidence type="ECO:0000256" key="5">
    <source>
        <dbReference type="SAM" id="MobiDB-lite"/>
    </source>
</evidence>
<sequence length="662" mass="69605">MPDARVIGGDCFCAAEQDRVREALATGRPVTIGCTQYAALFRDIARELGYAGEMRFANIREAAGWSDEAELAGPKAAALLDAAPAASQEEMAALAPVELASDGVLLVYGRDERAIEAGLTLSDRLDVTVLLTGDQDVSPPQAWDFPVVRGLVRNATGHLGAFDLTVDGFAEPRPSSRVALQFGTGRDNAVSRCGIIIDLSGRPPLFPAHDLRDGYLRADPGDPVGVREAVAAAARLTGEFTKPRYVAVTPSLCAHSRSRITGCTRCLDLCPTGAIRPAGDHVAVDPLACGGCGDCAAACPTGAVAYAAPPAETALRNVRRVLDTFRRAGGRAPVILYYAEQDGAAVIDALARFGRGLPARVLPVPVTSVHRLGVEFWCSPLLWGAAAVRAWSRERPAHPLDGLRATLGVVEALTSALGLPEACGLIATDDPEALRDALDAAPRSGATRISGFDPMPEKRRLFAAMLFDLRAVAPSPVDIVSVPAGAAFGGLQLDREACTLCLSCVSACPTSALGDSAERPALFFAEDACVQCGLCAATCPERAITLVPRVSFAAQGAPRVLLKDEEPFCCISCGKPFGTRSSIERVVAKLSGHWMYSGPNSARLDVLRMCEDCRVQAVMNEGLDPHNPRPAPRTADDYRAPPLAENGEQALSAVSSPPPGSE</sequence>
<dbReference type="GO" id="GO:0051539">
    <property type="term" value="F:4 iron, 4 sulfur cluster binding"/>
    <property type="evidence" value="ECO:0007669"/>
    <property type="project" value="UniProtKB-KW"/>
</dbReference>
<evidence type="ECO:0000256" key="2">
    <source>
        <dbReference type="ARBA" id="ARBA00022723"/>
    </source>
</evidence>
<accession>A0AAU7JHF7</accession>
<dbReference type="Pfam" id="PF12838">
    <property type="entry name" value="Fer4_7"/>
    <property type="match status" value="1"/>
</dbReference>
<dbReference type="PANTHER" id="PTHR43687:SF4">
    <property type="entry name" value="BLR5484 PROTEIN"/>
    <property type="match status" value="1"/>
</dbReference>
<dbReference type="PROSITE" id="PS51379">
    <property type="entry name" value="4FE4S_FER_2"/>
    <property type="match status" value="3"/>
</dbReference>
<organism evidence="7">
    <name type="scientific">Alsobacter sp. KACC 23698</name>
    <dbReference type="NCBI Taxonomy" id="3149229"/>
    <lineage>
        <taxon>Bacteria</taxon>
        <taxon>Pseudomonadati</taxon>
        <taxon>Pseudomonadota</taxon>
        <taxon>Alphaproteobacteria</taxon>
        <taxon>Hyphomicrobiales</taxon>
        <taxon>Alsobacteraceae</taxon>
        <taxon>Alsobacter</taxon>
    </lineage>
</organism>
<keyword evidence="4" id="KW-0411">Iron-sulfur</keyword>